<evidence type="ECO:0000256" key="2">
    <source>
        <dbReference type="SAM" id="Phobius"/>
    </source>
</evidence>
<dbReference type="InterPro" id="IPR010281">
    <property type="entry name" value="DUF885"/>
</dbReference>
<feature type="transmembrane region" description="Helical" evidence="2">
    <location>
        <begin position="12"/>
        <end position="32"/>
    </location>
</feature>
<feature type="region of interest" description="Disordered" evidence="1">
    <location>
        <begin position="40"/>
        <end position="65"/>
    </location>
</feature>
<reference evidence="3 4" key="1">
    <citation type="journal article" date="2007" name="Science">
        <title>Sea anemone genome reveals ancestral eumetazoan gene repertoire and genomic organization.</title>
        <authorList>
            <person name="Putnam N.H."/>
            <person name="Srivastava M."/>
            <person name="Hellsten U."/>
            <person name="Dirks B."/>
            <person name="Chapman J."/>
            <person name="Salamov A."/>
            <person name="Terry A."/>
            <person name="Shapiro H."/>
            <person name="Lindquist E."/>
            <person name="Kapitonov V.V."/>
            <person name="Jurka J."/>
            <person name="Genikhovich G."/>
            <person name="Grigoriev I.V."/>
            <person name="Lucas S.M."/>
            <person name="Steele R.E."/>
            <person name="Finnerty J.R."/>
            <person name="Technau U."/>
            <person name="Martindale M.Q."/>
            <person name="Rokhsar D.S."/>
        </authorList>
    </citation>
    <scope>NUCLEOTIDE SEQUENCE [LARGE SCALE GENOMIC DNA]</scope>
    <source>
        <strain evidence="4">CH2 X CH6</strain>
    </source>
</reference>
<dbReference type="Pfam" id="PF05960">
    <property type="entry name" value="DUF885"/>
    <property type="match status" value="1"/>
</dbReference>
<feature type="region of interest" description="Disordered" evidence="1">
    <location>
        <begin position="550"/>
        <end position="592"/>
    </location>
</feature>
<evidence type="ECO:0000313" key="4">
    <source>
        <dbReference type="Proteomes" id="UP000001593"/>
    </source>
</evidence>
<dbReference type="PhylomeDB" id="A7S2H2"/>
<dbReference type="HOGENOM" id="CLU_019486_0_0_1"/>
<protein>
    <submittedName>
        <fullName evidence="3">Uncharacterized protein</fullName>
    </submittedName>
</protein>
<dbReference type="eggNOG" id="ENOG502QUES">
    <property type="taxonomic scope" value="Eukaryota"/>
</dbReference>
<keyword evidence="2" id="KW-0812">Transmembrane</keyword>
<dbReference type="PANTHER" id="PTHR33361:SF2">
    <property type="entry name" value="DUF885 DOMAIN-CONTAINING PROTEIN"/>
    <property type="match status" value="1"/>
</dbReference>
<dbReference type="AlphaFoldDB" id="A7S2H2"/>
<evidence type="ECO:0000313" key="3">
    <source>
        <dbReference type="EMBL" id="EDO42105.1"/>
    </source>
</evidence>
<keyword evidence="2" id="KW-0472">Membrane</keyword>
<keyword evidence="4" id="KW-1185">Reference proteome</keyword>
<proteinExistence type="predicted"/>
<dbReference type="OMA" id="ANEIMSM"/>
<sequence>MKGPRHRLPLYIAAALALLGIVLLIVGIVLIVRSNEKASECRGSTSETDGGNPTATPTPSPVNRCASSAEAKRSGLDKFLNKVIDAYFDTHPNQIIYKLGVTQADIKRIYRPYDPSPANIKKVTDRAMELYYEISNATISEASLKPREKKALYQVKHYLKHIFATPYDGNYYAGDFLMGPNLFCWQPMCSINSEIRTTFLNFKPSTIADFELLREKLSLLNGTFHQYIANMRYGVQAGMVRSVEECKAGLDSWKREFLEISRRGPRGVFFETGLKGLLSDSFLSNLMNNSQETAKWEATHNKTVNESMRQFLFESIGESVHAVNSLDWNFNVLTDIHRLFKSLTKRPVFSERPGPKFEEWSVNAHEARPGHHTQVQGLVEHFRDNCGDSVTWLDTATSYTAFSEGWGLYAENPLVARDTDTYDGEPFQKYGMLKWQIWRALRLIVDTGLHYQGFNRSLALDYFAKYAWDTSDGAEKEVTRYQSDPGQATAYMIGQLHIIKLRKYAEDKLGKTFNLKDFHFYLLSQGSAPLSYLESSIHEYVRCVLSSGKGEGCSDVLSPIPSPEARAGATDRRRVEDGEDFPPEFPLPDEYF</sequence>
<accession>A7S2H2</accession>
<dbReference type="PANTHER" id="PTHR33361">
    <property type="entry name" value="GLR0591 PROTEIN"/>
    <property type="match status" value="1"/>
</dbReference>
<keyword evidence="2" id="KW-1133">Transmembrane helix</keyword>
<organism evidence="3 4">
    <name type="scientific">Nematostella vectensis</name>
    <name type="common">Starlet sea anemone</name>
    <dbReference type="NCBI Taxonomy" id="45351"/>
    <lineage>
        <taxon>Eukaryota</taxon>
        <taxon>Metazoa</taxon>
        <taxon>Cnidaria</taxon>
        <taxon>Anthozoa</taxon>
        <taxon>Hexacorallia</taxon>
        <taxon>Actiniaria</taxon>
        <taxon>Edwardsiidae</taxon>
        <taxon>Nematostella</taxon>
    </lineage>
</organism>
<feature type="compositionally biased region" description="Polar residues" evidence="1">
    <location>
        <begin position="42"/>
        <end position="57"/>
    </location>
</feature>
<name>A7S2H2_NEMVE</name>
<dbReference type="InParanoid" id="A7S2H2"/>
<evidence type="ECO:0000256" key="1">
    <source>
        <dbReference type="SAM" id="MobiDB-lite"/>
    </source>
</evidence>
<dbReference type="Proteomes" id="UP000001593">
    <property type="component" value="Unassembled WGS sequence"/>
</dbReference>
<dbReference type="EMBL" id="DS469568">
    <property type="protein sequence ID" value="EDO42105.1"/>
    <property type="molecule type" value="Genomic_DNA"/>
</dbReference>
<gene>
    <name evidence="3" type="ORF">NEMVEDRAFT_v1g242387</name>
</gene>